<dbReference type="Pfam" id="PF14273">
    <property type="entry name" value="DUF4360"/>
    <property type="match status" value="1"/>
</dbReference>
<sequence>MLLRWAFVFSSVFLFAFPALAQNARIESFTYAGSGCPVGSAAGVISPDQKALTIIFDQFEAHAGPGAARGANRSFCQLAVDLRFEPGWQVAVFDATYRGFADLEPSVQGLHETSYYFSGSPLTSGPVTWSMIGPFTNNFSRTDSFATTVWSECGTVRPLNIKTSLYVTNRLAPARSGVLTNDTTDVQVQIEYGLTYRRCPGP</sequence>
<evidence type="ECO:0008006" key="4">
    <source>
        <dbReference type="Google" id="ProtNLM"/>
    </source>
</evidence>
<dbReference type="InterPro" id="IPR025649">
    <property type="entry name" value="DUF4360"/>
</dbReference>
<feature type="signal peptide" evidence="1">
    <location>
        <begin position="1"/>
        <end position="21"/>
    </location>
</feature>
<proteinExistence type="predicted"/>
<accession>A0A150RPE7</accession>
<name>A0A150RPE7_SORCE</name>
<dbReference type="AlphaFoldDB" id="A0A150RPE7"/>
<comment type="caution">
    <text evidence="2">The sequence shown here is derived from an EMBL/GenBank/DDBJ whole genome shotgun (WGS) entry which is preliminary data.</text>
</comment>
<feature type="chain" id="PRO_5007568072" description="Secreted protein" evidence="1">
    <location>
        <begin position="22"/>
        <end position="202"/>
    </location>
</feature>
<dbReference type="PANTHER" id="PTHR38847">
    <property type="match status" value="1"/>
</dbReference>
<dbReference type="Proteomes" id="UP000075635">
    <property type="component" value="Unassembled WGS sequence"/>
</dbReference>
<evidence type="ECO:0000313" key="3">
    <source>
        <dbReference type="Proteomes" id="UP000075635"/>
    </source>
</evidence>
<dbReference type="EMBL" id="JEMB01002298">
    <property type="protein sequence ID" value="KYF82159.1"/>
    <property type="molecule type" value="Genomic_DNA"/>
</dbReference>
<keyword evidence="1" id="KW-0732">Signal</keyword>
<reference evidence="2 3" key="1">
    <citation type="submission" date="2014-02" db="EMBL/GenBank/DDBJ databases">
        <title>The small core and large imbalanced accessory genome model reveals a collaborative survival strategy of Sorangium cellulosum strains in nature.</title>
        <authorList>
            <person name="Han K."/>
            <person name="Peng R."/>
            <person name="Blom J."/>
            <person name="Li Y.-Z."/>
        </authorList>
    </citation>
    <scope>NUCLEOTIDE SEQUENCE [LARGE SCALE GENOMIC DNA]</scope>
    <source>
        <strain evidence="2 3">So0011-07</strain>
    </source>
</reference>
<protein>
    <recommendedName>
        <fullName evidence="4">Secreted protein</fullName>
    </recommendedName>
</protein>
<gene>
    <name evidence="2" type="ORF">BE17_06790</name>
</gene>
<organism evidence="2 3">
    <name type="scientific">Sorangium cellulosum</name>
    <name type="common">Polyangium cellulosum</name>
    <dbReference type="NCBI Taxonomy" id="56"/>
    <lineage>
        <taxon>Bacteria</taxon>
        <taxon>Pseudomonadati</taxon>
        <taxon>Myxococcota</taxon>
        <taxon>Polyangia</taxon>
        <taxon>Polyangiales</taxon>
        <taxon>Polyangiaceae</taxon>
        <taxon>Sorangium</taxon>
    </lineage>
</organism>
<evidence type="ECO:0000313" key="2">
    <source>
        <dbReference type="EMBL" id="KYF82159.1"/>
    </source>
</evidence>
<dbReference type="PANTHER" id="PTHR38847:SF1">
    <property type="entry name" value="PSEUDOURIDINE SYNTHASE RSUA_RLUA-LIKE DOMAIN-CONTAINING PROTEIN"/>
    <property type="match status" value="1"/>
</dbReference>
<evidence type="ECO:0000256" key="1">
    <source>
        <dbReference type="SAM" id="SignalP"/>
    </source>
</evidence>